<feature type="transmembrane region" description="Helical" evidence="1">
    <location>
        <begin position="73"/>
        <end position="99"/>
    </location>
</feature>
<reference evidence="3" key="1">
    <citation type="journal article" date="2019" name="Int. J. Syst. Evol. Microbiol.">
        <title>The Global Catalogue of Microorganisms (GCM) 10K type strain sequencing project: providing services to taxonomists for standard genome sequencing and annotation.</title>
        <authorList>
            <consortium name="The Broad Institute Genomics Platform"/>
            <consortium name="The Broad Institute Genome Sequencing Center for Infectious Disease"/>
            <person name="Wu L."/>
            <person name="Ma J."/>
        </authorList>
    </citation>
    <scope>NUCLEOTIDE SEQUENCE [LARGE SCALE GENOMIC DNA]</scope>
    <source>
        <strain evidence="3">NCAIM B.02333</strain>
    </source>
</reference>
<evidence type="ECO:0000256" key="1">
    <source>
        <dbReference type="SAM" id="Phobius"/>
    </source>
</evidence>
<gene>
    <name evidence="2" type="ORF">ACFOLH_07165</name>
</gene>
<organism evidence="2 3">
    <name type="scientific">Aquipuribacter hungaricus</name>
    <dbReference type="NCBI Taxonomy" id="545624"/>
    <lineage>
        <taxon>Bacteria</taxon>
        <taxon>Bacillati</taxon>
        <taxon>Actinomycetota</taxon>
        <taxon>Actinomycetes</taxon>
        <taxon>Micrococcales</taxon>
        <taxon>Intrasporangiaceae</taxon>
        <taxon>Aquipuribacter</taxon>
    </lineage>
</organism>
<feature type="transmembrane region" description="Helical" evidence="1">
    <location>
        <begin position="154"/>
        <end position="175"/>
    </location>
</feature>
<accession>A0ABV7WFV6</accession>
<dbReference type="RefSeq" id="WP_340295710.1">
    <property type="nucleotide sequence ID" value="NZ_JBBEOI010000286.1"/>
</dbReference>
<keyword evidence="1" id="KW-1133">Transmembrane helix</keyword>
<dbReference type="Proteomes" id="UP001595685">
    <property type="component" value="Unassembled WGS sequence"/>
</dbReference>
<feature type="transmembrane region" description="Helical" evidence="1">
    <location>
        <begin position="182"/>
        <end position="203"/>
    </location>
</feature>
<comment type="caution">
    <text evidence="2">The sequence shown here is derived from an EMBL/GenBank/DDBJ whole genome shotgun (WGS) entry which is preliminary data.</text>
</comment>
<feature type="transmembrane region" description="Helical" evidence="1">
    <location>
        <begin position="238"/>
        <end position="257"/>
    </location>
</feature>
<name>A0ABV7WFV6_9MICO</name>
<keyword evidence="1" id="KW-0812">Transmembrane</keyword>
<evidence type="ECO:0000313" key="3">
    <source>
        <dbReference type="Proteomes" id="UP001595685"/>
    </source>
</evidence>
<keyword evidence="1" id="KW-0472">Membrane</keyword>
<proteinExistence type="predicted"/>
<sequence length="266" mass="27207">MTRAVRAELVKLTTTWVWWGLLGIALLLVLLNVGLVSALGPLDAAAAEAFPFPLLTTTEGQLAVVGSGYQSGYLMSAVAGALVATTDFRTGTVAQTFLAVPRRGLVAAAKLVTGGLLGLLYGVVVQVLSLATAWGVLALRGVDLAPAGDLARPVALGVLGIAVWALIGVGFGLLVRHQVVAVVTVVVVVFLLDPLAVLALGAVGEVGPVDLDVVGSYLLTSASTAVVEGFTGGRLLPWWGGALVLLAWAATLGGLAWRTTLRRDVT</sequence>
<keyword evidence="3" id="KW-1185">Reference proteome</keyword>
<feature type="transmembrane region" description="Helical" evidence="1">
    <location>
        <begin position="111"/>
        <end position="134"/>
    </location>
</feature>
<dbReference type="EMBL" id="JBHRWW010000004">
    <property type="protein sequence ID" value="MFC3688118.1"/>
    <property type="molecule type" value="Genomic_DNA"/>
</dbReference>
<protein>
    <recommendedName>
        <fullName evidence="4">ABC transporter permease</fullName>
    </recommendedName>
</protein>
<evidence type="ECO:0000313" key="2">
    <source>
        <dbReference type="EMBL" id="MFC3688118.1"/>
    </source>
</evidence>
<evidence type="ECO:0008006" key="4">
    <source>
        <dbReference type="Google" id="ProtNLM"/>
    </source>
</evidence>